<dbReference type="RefSeq" id="WP_176699609.1">
    <property type="nucleotide sequence ID" value="NZ_CVRB01000001.1"/>
</dbReference>
<dbReference type="STRING" id="1499688.BN000_00184"/>
<name>A0A0U1NQH6_9BACI</name>
<keyword evidence="2" id="KW-1185">Reference proteome</keyword>
<dbReference type="AlphaFoldDB" id="A0A0U1NQH6"/>
<evidence type="ECO:0000313" key="1">
    <source>
        <dbReference type="EMBL" id="CRK80303.1"/>
    </source>
</evidence>
<gene>
    <name evidence="1" type="ORF">BN000_00184</name>
</gene>
<sequence>MFAWATPEYMLDRMSLDQIFMYYDYGLEQKEIESNILVNRIAVGLFGVEDKQKTQKKD</sequence>
<evidence type="ECO:0000313" key="2">
    <source>
        <dbReference type="Proteomes" id="UP000199087"/>
    </source>
</evidence>
<reference evidence="2" key="1">
    <citation type="submission" date="2015-05" db="EMBL/GenBank/DDBJ databases">
        <authorList>
            <person name="Urmite Genomes"/>
        </authorList>
    </citation>
    <scope>NUCLEOTIDE SEQUENCE [LARGE SCALE GENOMIC DNA]</scope>
    <source>
        <strain evidence="2">LF1</strain>
    </source>
</reference>
<dbReference type="Proteomes" id="UP000199087">
    <property type="component" value="Unassembled WGS sequence"/>
</dbReference>
<protein>
    <submittedName>
        <fullName evidence="1">Uncharacterized protein</fullName>
    </submittedName>
</protein>
<accession>A0A0U1NQH6</accession>
<proteinExistence type="predicted"/>
<dbReference type="EMBL" id="CVRB01000001">
    <property type="protein sequence ID" value="CRK80303.1"/>
    <property type="molecule type" value="Genomic_DNA"/>
</dbReference>
<organism evidence="1 2">
    <name type="scientific">Neobacillus massiliamazoniensis</name>
    <dbReference type="NCBI Taxonomy" id="1499688"/>
    <lineage>
        <taxon>Bacteria</taxon>
        <taxon>Bacillati</taxon>
        <taxon>Bacillota</taxon>
        <taxon>Bacilli</taxon>
        <taxon>Bacillales</taxon>
        <taxon>Bacillaceae</taxon>
        <taxon>Neobacillus</taxon>
    </lineage>
</organism>